<sequence length="137" mass="15112">MAVLVGVIGVAATAVAISAKQEKIAWLQREILAAEGKIEDKEKEIKVIQEARSILTTLRDSNLDTISADIILVDNFWPRIKADTFALLDYVEDGTAFEYTEDVMEYGIDTYNDLGVYVADYGRSIIGGMTAEEKKSS</sequence>
<organism evidence="2 3">
    <name type="scientific">Aspergillus homomorphus (strain CBS 101889)</name>
    <dbReference type="NCBI Taxonomy" id="1450537"/>
    <lineage>
        <taxon>Eukaryota</taxon>
        <taxon>Fungi</taxon>
        <taxon>Dikarya</taxon>
        <taxon>Ascomycota</taxon>
        <taxon>Pezizomycotina</taxon>
        <taxon>Eurotiomycetes</taxon>
        <taxon>Eurotiomycetidae</taxon>
        <taxon>Eurotiales</taxon>
        <taxon>Aspergillaceae</taxon>
        <taxon>Aspergillus</taxon>
        <taxon>Aspergillus subgen. Circumdati</taxon>
    </lineage>
</organism>
<proteinExistence type="predicted"/>
<protein>
    <submittedName>
        <fullName evidence="2">Uncharacterized protein</fullName>
    </submittedName>
</protein>
<dbReference type="EMBL" id="KZ824283">
    <property type="protein sequence ID" value="RAL12429.1"/>
    <property type="molecule type" value="Genomic_DNA"/>
</dbReference>
<keyword evidence="1" id="KW-0175">Coiled coil</keyword>
<evidence type="ECO:0000256" key="1">
    <source>
        <dbReference type="SAM" id="Coils"/>
    </source>
</evidence>
<dbReference type="GeneID" id="37201278"/>
<keyword evidence="3" id="KW-1185">Reference proteome</keyword>
<dbReference type="VEuPathDB" id="FungiDB:BO97DRAFT_424516"/>
<gene>
    <name evidence="2" type="ORF">BO97DRAFT_424516</name>
</gene>
<reference evidence="2 3" key="1">
    <citation type="submission" date="2018-02" db="EMBL/GenBank/DDBJ databases">
        <title>The genomes of Aspergillus section Nigri reveals drivers in fungal speciation.</title>
        <authorList>
            <consortium name="DOE Joint Genome Institute"/>
            <person name="Vesth T.C."/>
            <person name="Nybo J."/>
            <person name="Theobald S."/>
            <person name="Brandl J."/>
            <person name="Frisvad J.C."/>
            <person name="Nielsen K.F."/>
            <person name="Lyhne E.K."/>
            <person name="Kogle M.E."/>
            <person name="Kuo A."/>
            <person name="Riley R."/>
            <person name="Clum A."/>
            <person name="Nolan M."/>
            <person name="Lipzen A."/>
            <person name="Salamov A."/>
            <person name="Henrissat B."/>
            <person name="Wiebenga A."/>
            <person name="De vries R.P."/>
            <person name="Grigoriev I.V."/>
            <person name="Mortensen U.H."/>
            <person name="Andersen M.R."/>
            <person name="Baker S.E."/>
        </authorList>
    </citation>
    <scope>NUCLEOTIDE SEQUENCE [LARGE SCALE GENOMIC DNA]</scope>
    <source>
        <strain evidence="2 3">CBS 101889</strain>
    </source>
</reference>
<accession>A0A395HY50</accession>
<feature type="coiled-coil region" evidence="1">
    <location>
        <begin position="24"/>
        <end position="51"/>
    </location>
</feature>
<dbReference type="OrthoDB" id="4961018at2759"/>
<dbReference type="Proteomes" id="UP000248961">
    <property type="component" value="Unassembled WGS sequence"/>
</dbReference>
<name>A0A395HY50_ASPHC</name>
<evidence type="ECO:0000313" key="3">
    <source>
        <dbReference type="Proteomes" id="UP000248961"/>
    </source>
</evidence>
<evidence type="ECO:0000313" key="2">
    <source>
        <dbReference type="EMBL" id="RAL12429.1"/>
    </source>
</evidence>
<dbReference type="Gene3D" id="1.20.1170.10">
    <property type="match status" value="1"/>
</dbReference>
<dbReference type="AlphaFoldDB" id="A0A395HY50"/>
<dbReference type="RefSeq" id="XP_025551583.1">
    <property type="nucleotide sequence ID" value="XM_025696989.1"/>
</dbReference>